<keyword evidence="3" id="KW-1185">Reference proteome</keyword>
<accession>A0A8H7T244</accession>
<reference evidence="2" key="1">
    <citation type="submission" date="2021-02" db="EMBL/GenBank/DDBJ databases">
        <title>Genome sequence Cadophora malorum strain M34.</title>
        <authorList>
            <person name="Stefanovic E."/>
            <person name="Vu D."/>
            <person name="Scully C."/>
            <person name="Dijksterhuis J."/>
            <person name="Roader J."/>
            <person name="Houbraken J."/>
        </authorList>
    </citation>
    <scope>NUCLEOTIDE SEQUENCE</scope>
    <source>
        <strain evidence="2">M34</strain>
    </source>
</reference>
<evidence type="ECO:0000256" key="1">
    <source>
        <dbReference type="SAM" id="MobiDB-lite"/>
    </source>
</evidence>
<organism evidence="2 3">
    <name type="scientific">Cadophora malorum</name>
    <dbReference type="NCBI Taxonomy" id="108018"/>
    <lineage>
        <taxon>Eukaryota</taxon>
        <taxon>Fungi</taxon>
        <taxon>Dikarya</taxon>
        <taxon>Ascomycota</taxon>
        <taxon>Pezizomycotina</taxon>
        <taxon>Leotiomycetes</taxon>
        <taxon>Helotiales</taxon>
        <taxon>Ploettnerulaceae</taxon>
        <taxon>Cadophora</taxon>
    </lineage>
</organism>
<proteinExistence type="predicted"/>
<feature type="compositionally biased region" description="Basic and acidic residues" evidence="1">
    <location>
        <begin position="437"/>
        <end position="447"/>
    </location>
</feature>
<feature type="region of interest" description="Disordered" evidence="1">
    <location>
        <begin position="170"/>
        <end position="211"/>
    </location>
</feature>
<protein>
    <submittedName>
        <fullName evidence="2">Uncharacterized protein</fullName>
    </submittedName>
</protein>
<gene>
    <name evidence="2" type="ORF">IFR04_013066</name>
</gene>
<dbReference type="OrthoDB" id="3597472at2759"/>
<name>A0A8H7T244_9HELO</name>
<dbReference type="EMBL" id="JAFJYH010000295">
    <property type="protein sequence ID" value="KAG4413794.1"/>
    <property type="molecule type" value="Genomic_DNA"/>
</dbReference>
<feature type="compositionally biased region" description="Basic residues" evidence="1">
    <location>
        <begin position="385"/>
        <end position="394"/>
    </location>
</feature>
<feature type="compositionally biased region" description="Basic and acidic residues" evidence="1">
    <location>
        <begin position="323"/>
        <end position="332"/>
    </location>
</feature>
<sequence>MDWPGTLVGLFDLGIRVATFITDLRSAQDDFIGLRAEAECLLICINSLNSPSCQDTLYRYINAQQAADLKTLVRSTKLNMQELGQFLAKCRRLVELQVGRRAKPKGMSKGLKERFAKAWARLAQDHDLLEYLALRKAVKTQSNLTSGVHFEIMSSSHDYDHDEPFRFHSSGAGFGPRYEPAPPRSERSYDYGSANPHFAAPTGASSRATWNGPSISREELAARKRSVLESIQAEADAAVAELERKQGFSRIERQRRRRSARPEGFDAKYMEREEAEEKEDEIEELCDILLEEYGVEVEPLPPGARAPIYGPTVRAAWPVAEEGVGHERERRSRMGRASEPVLESSEDEASKQDDEELVHRMSRGPSDRLKTQTSFRGTYHEYKRPSIRVRRRHRGPDDDDSYEAPSRPRPKPRGPASTNTAEHRAMEALLPPPALHTTKDTDREVNHAYRGGRSI</sequence>
<evidence type="ECO:0000313" key="3">
    <source>
        <dbReference type="Proteomes" id="UP000664132"/>
    </source>
</evidence>
<dbReference type="Proteomes" id="UP000664132">
    <property type="component" value="Unassembled WGS sequence"/>
</dbReference>
<comment type="caution">
    <text evidence="2">The sequence shown here is derived from an EMBL/GenBank/DDBJ whole genome shotgun (WGS) entry which is preliminary data.</text>
</comment>
<evidence type="ECO:0000313" key="2">
    <source>
        <dbReference type="EMBL" id="KAG4413794.1"/>
    </source>
</evidence>
<feature type="region of interest" description="Disordered" evidence="1">
    <location>
        <begin position="321"/>
        <end position="455"/>
    </location>
</feature>
<dbReference type="AlphaFoldDB" id="A0A8H7T244"/>